<dbReference type="AlphaFoldDB" id="A0A7C6EBD5"/>
<dbReference type="EMBL" id="DTLI01000197">
    <property type="protein sequence ID" value="HHS52834.1"/>
    <property type="molecule type" value="Genomic_DNA"/>
</dbReference>
<keyword evidence="1" id="KW-0251">Elongation factor</keyword>
<name>A0A7C6EBD5_UNCW3</name>
<organism evidence="1">
    <name type="scientific">candidate division WOR-3 bacterium</name>
    <dbReference type="NCBI Taxonomy" id="2052148"/>
    <lineage>
        <taxon>Bacteria</taxon>
        <taxon>Bacteria division WOR-3</taxon>
    </lineage>
</organism>
<evidence type="ECO:0000313" key="1">
    <source>
        <dbReference type="EMBL" id="HHS52834.1"/>
    </source>
</evidence>
<accession>A0A7C6EBD5</accession>
<dbReference type="Gene3D" id="2.40.30.10">
    <property type="entry name" value="Translation factors"/>
    <property type="match status" value="1"/>
</dbReference>
<dbReference type="SUPFAM" id="SSF50447">
    <property type="entry name" value="Translation proteins"/>
    <property type="match status" value="1"/>
</dbReference>
<gene>
    <name evidence="1" type="ORF">ENW73_08280</name>
</gene>
<proteinExistence type="predicted"/>
<dbReference type="GO" id="GO:0003746">
    <property type="term" value="F:translation elongation factor activity"/>
    <property type="evidence" value="ECO:0007669"/>
    <property type="project" value="UniProtKB-KW"/>
</dbReference>
<reference evidence="1" key="1">
    <citation type="journal article" date="2020" name="mSystems">
        <title>Genome- and Community-Level Interaction Insights into Carbon Utilization and Element Cycling Functions of Hydrothermarchaeota in Hydrothermal Sediment.</title>
        <authorList>
            <person name="Zhou Z."/>
            <person name="Liu Y."/>
            <person name="Xu W."/>
            <person name="Pan J."/>
            <person name="Luo Z.H."/>
            <person name="Li M."/>
        </authorList>
    </citation>
    <scope>NUCLEOTIDE SEQUENCE [LARGE SCALE GENOMIC DNA]</scope>
    <source>
        <strain evidence="1">SpSt-876</strain>
    </source>
</reference>
<dbReference type="InterPro" id="IPR009000">
    <property type="entry name" value="Transl_B-barrel_sf"/>
</dbReference>
<protein>
    <submittedName>
        <fullName evidence="1">Translation elongation factor-like protein</fullName>
    </submittedName>
</protein>
<sequence length="85" mass="9374">MTENKVGKVTHFFGKISVAIVELTDGDLMVGDTVHIKGHTTDLTQKVESMQIEHKNVEKAAKGQSIGLKVSARVHEDDIVYKVIE</sequence>
<comment type="caution">
    <text evidence="1">The sequence shown here is derived from an EMBL/GenBank/DDBJ whole genome shotgun (WGS) entry which is preliminary data.</text>
</comment>
<keyword evidence="1" id="KW-0648">Protein biosynthesis</keyword>